<keyword evidence="1" id="KW-1133">Transmembrane helix</keyword>
<dbReference type="AlphaFoldDB" id="A0A9J6AEL3"/>
<dbReference type="EMBL" id="JACXVP010000002">
    <property type="protein sequence ID" value="KAG5622724.1"/>
    <property type="molecule type" value="Genomic_DNA"/>
</dbReference>
<dbReference type="Proteomes" id="UP000824120">
    <property type="component" value="Chromosome 2"/>
</dbReference>
<accession>A0A9J6AEL3</accession>
<proteinExistence type="predicted"/>
<feature type="transmembrane region" description="Helical" evidence="1">
    <location>
        <begin position="63"/>
        <end position="85"/>
    </location>
</feature>
<evidence type="ECO:0000313" key="3">
    <source>
        <dbReference type="Proteomes" id="UP000824120"/>
    </source>
</evidence>
<organism evidence="2 3">
    <name type="scientific">Solanum commersonii</name>
    <name type="common">Commerson's wild potato</name>
    <name type="synonym">Commerson's nightshade</name>
    <dbReference type="NCBI Taxonomy" id="4109"/>
    <lineage>
        <taxon>Eukaryota</taxon>
        <taxon>Viridiplantae</taxon>
        <taxon>Streptophyta</taxon>
        <taxon>Embryophyta</taxon>
        <taxon>Tracheophyta</taxon>
        <taxon>Spermatophyta</taxon>
        <taxon>Magnoliopsida</taxon>
        <taxon>eudicotyledons</taxon>
        <taxon>Gunneridae</taxon>
        <taxon>Pentapetalae</taxon>
        <taxon>asterids</taxon>
        <taxon>lamiids</taxon>
        <taxon>Solanales</taxon>
        <taxon>Solanaceae</taxon>
        <taxon>Solanoideae</taxon>
        <taxon>Solaneae</taxon>
        <taxon>Solanum</taxon>
    </lineage>
</organism>
<protein>
    <submittedName>
        <fullName evidence="2">Uncharacterized protein</fullName>
    </submittedName>
</protein>
<name>A0A9J6AEL3_SOLCO</name>
<gene>
    <name evidence="2" type="ORF">H5410_007942</name>
</gene>
<comment type="caution">
    <text evidence="2">The sequence shown here is derived from an EMBL/GenBank/DDBJ whole genome shotgun (WGS) entry which is preliminary data.</text>
</comment>
<reference evidence="2 3" key="1">
    <citation type="submission" date="2020-09" db="EMBL/GenBank/DDBJ databases">
        <title>De no assembly of potato wild relative species, Solanum commersonii.</title>
        <authorList>
            <person name="Cho K."/>
        </authorList>
    </citation>
    <scope>NUCLEOTIDE SEQUENCE [LARGE SCALE GENOMIC DNA]</scope>
    <source>
        <strain evidence="2">LZ3.2</strain>
        <tissue evidence="2">Leaf</tissue>
    </source>
</reference>
<keyword evidence="1" id="KW-0472">Membrane</keyword>
<evidence type="ECO:0000313" key="2">
    <source>
        <dbReference type="EMBL" id="KAG5622724.1"/>
    </source>
</evidence>
<sequence>MLALKFRKWYLVEQGEPREAHVMGLNPTTDKSLVLKRRVDGFGEGFLNKLKVKRCLSTGEADLILVWNMNLVVFSAFFFCLWSFAVCRVYEVWNGCNCS</sequence>
<keyword evidence="3" id="KW-1185">Reference proteome</keyword>
<keyword evidence="1" id="KW-0812">Transmembrane</keyword>
<evidence type="ECO:0000256" key="1">
    <source>
        <dbReference type="SAM" id="Phobius"/>
    </source>
</evidence>